<keyword evidence="3" id="KW-1185">Reference proteome</keyword>
<comment type="caution">
    <text evidence="2">The sequence shown here is derived from an EMBL/GenBank/DDBJ whole genome shotgun (WGS) entry which is preliminary data.</text>
</comment>
<feature type="chain" id="PRO_5034196590" evidence="1">
    <location>
        <begin position="20"/>
        <end position="114"/>
    </location>
</feature>
<evidence type="ECO:0000256" key="1">
    <source>
        <dbReference type="SAM" id="SignalP"/>
    </source>
</evidence>
<keyword evidence="1" id="KW-0732">Signal</keyword>
<dbReference type="EMBL" id="WIGO01000365">
    <property type="protein sequence ID" value="KAF6815115.1"/>
    <property type="molecule type" value="Genomic_DNA"/>
</dbReference>
<organism evidence="2 3">
    <name type="scientific">Colletotrichum plurivorum</name>
    <dbReference type="NCBI Taxonomy" id="2175906"/>
    <lineage>
        <taxon>Eukaryota</taxon>
        <taxon>Fungi</taxon>
        <taxon>Dikarya</taxon>
        <taxon>Ascomycota</taxon>
        <taxon>Pezizomycotina</taxon>
        <taxon>Sordariomycetes</taxon>
        <taxon>Hypocreomycetidae</taxon>
        <taxon>Glomerellales</taxon>
        <taxon>Glomerellaceae</taxon>
        <taxon>Colletotrichum</taxon>
        <taxon>Colletotrichum orchidearum species complex</taxon>
    </lineage>
</organism>
<evidence type="ECO:0000313" key="3">
    <source>
        <dbReference type="Proteomes" id="UP000654918"/>
    </source>
</evidence>
<sequence>MKASSILFLGLGLASTTSGYVVTMFKGEKCTGESQRRNIYDNTCSSTEFGAKSVRVEVFGGSNQKARFYYETACLAATERAGPWRADQENNSWKRGACLDMDGWAIKSFGSRIG</sequence>
<dbReference type="AlphaFoldDB" id="A0A8H6JM29"/>
<feature type="signal peptide" evidence="1">
    <location>
        <begin position="1"/>
        <end position="19"/>
    </location>
</feature>
<name>A0A8H6JM29_9PEZI</name>
<gene>
    <name evidence="2" type="ORF">CPLU01_14234</name>
</gene>
<reference evidence="2" key="1">
    <citation type="journal article" date="2020" name="Phytopathology">
        <title>Genome Sequence Resources of Colletotrichum truncatum, C. plurivorum, C. musicola, and C. sojae: Four Species Pathogenic to Soybean (Glycine max).</title>
        <authorList>
            <person name="Rogerio F."/>
            <person name="Boufleur T.R."/>
            <person name="Ciampi-Guillardi M."/>
            <person name="Sukno S.A."/>
            <person name="Thon M.R."/>
            <person name="Massola Junior N.S."/>
            <person name="Baroncelli R."/>
        </authorList>
    </citation>
    <scope>NUCLEOTIDE SEQUENCE</scope>
    <source>
        <strain evidence="2">LFN00145</strain>
    </source>
</reference>
<proteinExistence type="predicted"/>
<protein>
    <submittedName>
        <fullName evidence="2">Uncharacterized protein</fullName>
    </submittedName>
</protein>
<evidence type="ECO:0000313" key="2">
    <source>
        <dbReference type="EMBL" id="KAF6815115.1"/>
    </source>
</evidence>
<accession>A0A8H6JM29</accession>
<dbReference type="Proteomes" id="UP000654918">
    <property type="component" value="Unassembled WGS sequence"/>
</dbReference>